<dbReference type="HOGENOM" id="CLU_094106_1_1_6"/>
<evidence type="ECO:0000256" key="1">
    <source>
        <dbReference type="ARBA" id="ARBA00004167"/>
    </source>
</evidence>
<dbReference type="GO" id="GO:0016020">
    <property type="term" value="C:membrane"/>
    <property type="evidence" value="ECO:0007669"/>
    <property type="project" value="UniProtKB-SubCell"/>
</dbReference>
<dbReference type="Proteomes" id="UP000009144">
    <property type="component" value="Chromosome"/>
</dbReference>
<keyword evidence="2" id="KW-0812">Transmembrane</keyword>
<evidence type="ECO:0000256" key="5">
    <source>
        <dbReference type="ARBA" id="ARBA00023136"/>
    </source>
</evidence>
<evidence type="ECO:0000256" key="2">
    <source>
        <dbReference type="ARBA" id="ARBA00022692"/>
    </source>
</evidence>
<evidence type="ECO:0000256" key="3">
    <source>
        <dbReference type="ARBA" id="ARBA00022729"/>
    </source>
</evidence>
<dbReference type="AlphaFoldDB" id="I1XER6"/>
<dbReference type="Pfam" id="PF08239">
    <property type="entry name" value="SH3_3"/>
    <property type="match status" value="1"/>
</dbReference>
<keyword evidence="7" id="KW-1185">Reference proteome</keyword>
<organism evidence="6 7">
    <name type="scientific">Methylophaga nitratireducenticrescens</name>
    <dbReference type="NCBI Taxonomy" id="754476"/>
    <lineage>
        <taxon>Bacteria</taxon>
        <taxon>Pseudomonadati</taxon>
        <taxon>Pseudomonadota</taxon>
        <taxon>Gammaproteobacteria</taxon>
        <taxon>Thiotrichales</taxon>
        <taxon>Piscirickettsiaceae</taxon>
        <taxon>Methylophaga</taxon>
    </lineage>
</organism>
<reference evidence="6 7" key="2">
    <citation type="journal article" date="2013" name="Int. J. Syst. Evol. Microbiol.">
        <title>Methylophaga nitratireducenticrescens sp. nov. and Methylophaga frappieri sp. nov., isolated from the biofilm of the methanol-fed denitrification system treating the seawater at the Montreal Biodome.</title>
        <authorList>
            <person name="Villeneuve C."/>
            <person name="Martineau C."/>
            <person name="Mauffrey F."/>
            <person name="Villemur R."/>
        </authorList>
    </citation>
    <scope>NUCLEOTIDE SEQUENCE [LARGE SCALE GENOMIC DNA]</scope>
    <source>
        <strain evidence="6 7">JAM1</strain>
    </source>
</reference>
<dbReference type="SMART" id="SM00287">
    <property type="entry name" value="SH3b"/>
    <property type="match status" value="1"/>
</dbReference>
<protein>
    <submittedName>
        <fullName evidence="6">Uncharacterized protein</fullName>
    </submittedName>
</protein>
<dbReference type="STRING" id="754476.Q7A_24"/>
<sequence>MKKIIISLLFIAAPILISGNSSAQTTRYVSDELEITMRNGQGLEFGIRKMLTSGTELAVLENDPSGYSKVRTNEGVEGWVLSRYLVNNPSARDQLAAKEQRIANLELEITGYKEEIEQLSSQTSEADNQNMSLKETAQRLSKELDDLRRTASNAVALENENRQLKERLQQIDHEIQSIVIENNTLKDNDAKNWFLIGAAVLFGGMIIGLVLPSLRIRKKNAWGNF</sequence>
<dbReference type="PATRIC" id="fig|754476.3.peg.23"/>
<accession>I1XER6</accession>
<reference evidence="6 7" key="1">
    <citation type="journal article" date="2012" name="J. Bacteriol.">
        <title>Complete genome sequences of Methylophaga sp. strain JAM1 and Methylophaga sp. strain JAM7.</title>
        <authorList>
            <person name="Villeneuve C."/>
            <person name="Martineau C."/>
            <person name="Mauffrey F."/>
            <person name="Villemur R."/>
        </authorList>
    </citation>
    <scope>NUCLEOTIDE SEQUENCE [LARGE SCALE GENOMIC DNA]</scope>
    <source>
        <strain evidence="6 7">JAM1</strain>
    </source>
</reference>
<dbReference type="InterPro" id="IPR016476">
    <property type="entry name" value="SH3_dom_pro"/>
</dbReference>
<proteinExistence type="predicted"/>
<dbReference type="PROSITE" id="PS51781">
    <property type="entry name" value="SH3B"/>
    <property type="match status" value="1"/>
</dbReference>
<dbReference type="eggNOG" id="COG4991">
    <property type="taxonomic scope" value="Bacteria"/>
</dbReference>
<name>I1XER6_METNJ</name>
<gene>
    <name evidence="6" type="ordered locus">Q7A_24</name>
</gene>
<evidence type="ECO:0000313" key="6">
    <source>
        <dbReference type="EMBL" id="AFI82885.1"/>
    </source>
</evidence>
<keyword evidence="5" id="KW-0472">Membrane</keyword>
<dbReference type="NCBIfam" id="TIGR04211">
    <property type="entry name" value="SH3_and_anchor"/>
    <property type="match status" value="1"/>
</dbReference>
<dbReference type="OrthoDB" id="9790951at2"/>
<dbReference type="EMBL" id="CP003390">
    <property type="protein sequence ID" value="AFI82885.1"/>
    <property type="molecule type" value="Genomic_DNA"/>
</dbReference>
<dbReference type="KEGG" id="mej:Q7A_24"/>
<evidence type="ECO:0000313" key="7">
    <source>
        <dbReference type="Proteomes" id="UP000009144"/>
    </source>
</evidence>
<keyword evidence="3" id="KW-0732">Signal</keyword>
<evidence type="ECO:0000256" key="4">
    <source>
        <dbReference type="ARBA" id="ARBA00022989"/>
    </source>
</evidence>
<dbReference type="Gene3D" id="1.10.287.1490">
    <property type="match status" value="1"/>
</dbReference>
<keyword evidence="4" id="KW-1133">Transmembrane helix</keyword>
<comment type="subcellular location">
    <subcellularLocation>
        <location evidence="1">Membrane</location>
        <topology evidence="1">Single-pass membrane protein</topology>
    </subcellularLocation>
</comment>
<dbReference type="Gene3D" id="2.30.30.40">
    <property type="entry name" value="SH3 Domains"/>
    <property type="match status" value="1"/>
</dbReference>
<dbReference type="InterPro" id="IPR003646">
    <property type="entry name" value="SH3-like_bac-type"/>
</dbReference>
<dbReference type="RefSeq" id="WP_014705261.1">
    <property type="nucleotide sequence ID" value="NC_017857.3"/>
</dbReference>